<evidence type="ECO:0000256" key="2">
    <source>
        <dbReference type="ARBA" id="ARBA00008034"/>
    </source>
</evidence>
<evidence type="ECO:0000256" key="5">
    <source>
        <dbReference type="ARBA" id="ARBA00023136"/>
    </source>
</evidence>
<evidence type="ECO:0000256" key="6">
    <source>
        <dbReference type="RuleBase" id="RU003943"/>
    </source>
</evidence>
<evidence type="ECO:0000256" key="1">
    <source>
        <dbReference type="ARBA" id="ARBA00004141"/>
    </source>
</evidence>
<evidence type="ECO:0000313" key="8">
    <source>
        <dbReference type="EMBL" id="ASV76612.1"/>
    </source>
</evidence>
<dbReference type="AlphaFoldDB" id="A0A286RKZ0"/>
<accession>A0A286RKZ0</accession>
<dbReference type="InterPro" id="IPR001626">
    <property type="entry name" value="ABC_TroCD"/>
</dbReference>
<feature type="transmembrane region" description="Helical" evidence="7">
    <location>
        <begin position="248"/>
        <end position="271"/>
    </location>
</feature>
<feature type="transmembrane region" description="Helical" evidence="7">
    <location>
        <begin position="42"/>
        <end position="63"/>
    </location>
</feature>
<dbReference type="InterPro" id="IPR037294">
    <property type="entry name" value="ABC_BtuC-like"/>
</dbReference>
<feature type="transmembrane region" description="Helical" evidence="7">
    <location>
        <begin position="13"/>
        <end position="35"/>
    </location>
</feature>
<keyword evidence="6" id="KW-0813">Transport</keyword>
<dbReference type="OrthoDB" id="9778117at2"/>
<sequence>MTEFFHDLSVNPFLINGLVAGVLAGLACGIIGPYVITKRIVFLAGAIAHIAVGGVGIALFLKYSGGSYFSGLEPVHGATAIALLAAIIIGVINEKRAEHADTLIGALWAVSMALGILLIKYTPGYQGELMSYLFGNLAYVTRSQLAWMAILDLVILATVLLFHKQFMAVCLDQQLATLQRVPVLAINLLLLCLVALTVICLTQVVGLILVIALLSLPAATVARFVIGMPALLAGATLLGILITTVPRIAVYGTAVSPESAIVLAAGGVYLVSLLMTRRVPE</sequence>
<dbReference type="GO" id="GO:0010043">
    <property type="term" value="P:response to zinc ion"/>
    <property type="evidence" value="ECO:0007669"/>
    <property type="project" value="TreeGrafter"/>
</dbReference>
<dbReference type="Gene3D" id="1.10.3470.10">
    <property type="entry name" value="ABC transporter involved in vitamin B12 uptake, BtuC"/>
    <property type="match status" value="1"/>
</dbReference>
<dbReference type="Pfam" id="PF00950">
    <property type="entry name" value="ABC-3"/>
    <property type="match status" value="1"/>
</dbReference>
<keyword evidence="3 6" id="KW-0812">Transmembrane</keyword>
<feature type="transmembrane region" description="Helical" evidence="7">
    <location>
        <begin position="183"/>
        <end position="214"/>
    </location>
</feature>
<evidence type="ECO:0000256" key="7">
    <source>
        <dbReference type="SAM" id="Phobius"/>
    </source>
</evidence>
<keyword evidence="5 7" id="KW-0472">Membrane</keyword>
<dbReference type="PANTHER" id="PTHR30477:SF18">
    <property type="entry name" value="METAL TRANSPORT SYSTEM MEMBRANE PROTEIN CT_417-RELATED"/>
    <property type="match status" value="1"/>
</dbReference>
<gene>
    <name evidence="8" type="ORF">THTE_4011</name>
</gene>
<dbReference type="EMBL" id="CP018477">
    <property type="protein sequence ID" value="ASV76612.1"/>
    <property type="molecule type" value="Genomic_DNA"/>
</dbReference>
<dbReference type="RefSeq" id="WP_095416359.1">
    <property type="nucleotide sequence ID" value="NZ_CP018477.1"/>
</dbReference>
<evidence type="ECO:0000313" key="9">
    <source>
        <dbReference type="Proteomes" id="UP000215086"/>
    </source>
</evidence>
<organism evidence="8 9">
    <name type="scientific">Thermogutta terrifontis</name>
    <dbReference type="NCBI Taxonomy" id="1331910"/>
    <lineage>
        <taxon>Bacteria</taxon>
        <taxon>Pseudomonadati</taxon>
        <taxon>Planctomycetota</taxon>
        <taxon>Planctomycetia</taxon>
        <taxon>Pirellulales</taxon>
        <taxon>Thermoguttaceae</taxon>
        <taxon>Thermogutta</taxon>
    </lineage>
</organism>
<dbReference type="Proteomes" id="UP000215086">
    <property type="component" value="Chromosome"/>
</dbReference>
<feature type="transmembrane region" description="Helical" evidence="7">
    <location>
        <begin position="104"/>
        <end position="124"/>
    </location>
</feature>
<dbReference type="GO" id="GO:0043190">
    <property type="term" value="C:ATP-binding cassette (ABC) transporter complex"/>
    <property type="evidence" value="ECO:0007669"/>
    <property type="project" value="InterPro"/>
</dbReference>
<dbReference type="GO" id="GO:0055085">
    <property type="term" value="P:transmembrane transport"/>
    <property type="evidence" value="ECO:0007669"/>
    <property type="project" value="InterPro"/>
</dbReference>
<name>A0A286RKZ0_9BACT</name>
<keyword evidence="9" id="KW-1185">Reference proteome</keyword>
<evidence type="ECO:0000256" key="4">
    <source>
        <dbReference type="ARBA" id="ARBA00022989"/>
    </source>
</evidence>
<dbReference type="KEGG" id="ttf:THTE_4011"/>
<proteinExistence type="inferred from homology"/>
<dbReference type="SUPFAM" id="SSF81345">
    <property type="entry name" value="ABC transporter involved in vitamin B12 uptake, BtuC"/>
    <property type="match status" value="1"/>
</dbReference>
<feature type="transmembrane region" description="Helical" evidence="7">
    <location>
        <begin position="75"/>
        <end position="92"/>
    </location>
</feature>
<feature type="transmembrane region" description="Helical" evidence="7">
    <location>
        <begin position="144"/>
        <end position="162"/>
    </location>
</feature>
<evidence type="ECO:0000256" key="3">
    <source>
        <dbReference type="ARBA" id="ARBA00022692"/>
    </source>
</evidence>
<feature type="transmembrane region" description="Helical" evidence="7">
    <location>
        <begin position="220"/>
        <end position="241"/>
    </location>
</feature>
<comment type="subcellular location">
    <subcellularLocation>
        <location evidence="6">Cell membrane</location>
        <topology evidence="6">Multi-pass membrane protein</topology>
    </subcellularLocation>
    <subcellularLocation>
        <location evidence="1">Membrane</location>
        <topology evidence="1">Multi-pass membrane protein</topology>
    </subcellularLocation>
</comment>
<reference evidence="8 9" key="1">
    <citation type="journal article" name="Front. Microbiol.">
        <title>Sugar Metabolism of the First Thermophilic Planctomycete Thermogutta terrifontis: Comparative Genomic and Transcriptomic Approaches.</title>
        <authorList>
            <person name="Elcheninov A.G."/>
            <person name="Menzel P."/>
            <person name="Gudbergsdottir S.R."/>
            <person name="Slesarev A.I."/>
            <person name="Kadnikov V.V."/>
            <person name="Krogh A."/>
            <person name="Bonch-Osmolovskaya E.A."/>
            <person name="Peng X."/>
            <person name="Kublanov I.V."/>
        </authorList>
    </citation>
    <scope>NUCLEOTIDE SEQUENCE [LARGE SCALE GENOMIC DNA]</scope>
    <source>
        <strain evidence="8 9">R1</strain>
    </source>
</reference>
<protein>
    <submittedName>
        <fullName evidence="8">Zinc ABC transporter, inner membrane permease protein ZnuB</fullName>
    </submittedName>
</protein>
<dbReference type="PANTHER" id="PTHR30477">
    <property type="entry name" value="ABC-TRANSPORTER METAL-BINDING PROTEIN"/>
    <property type="match status" value="1"/>
</dbReference>
<keyword evidence="4 7" id="KW-1133">Transmembrane helix</keyword>
<comment type="similarity">
    <text evidence="2 6">Belongs to the ABC-3 integral membrane protein family.</text>
</comment>